<dbReference type="InterPro" id="IPR011006">
    <property type="entry name" value="CheY-like_superfamily"/>
</dbReference>
<dbReference type="EMBL" id="FCON02000065">
    <property type="protein sequence ID" value="SAL76320.1"/>
    <property type="molecule type" value="Genomic_DNA"/>
</dbReference>
<feature type="domain" description="Response regulatory" evidence="2">
    <location>
        <begin position="1"/>
        <end position="68"/>
    </location>
</feature>
<proteinExistence type="predicted"/>
<dbReference type="PROSITE" id="PS50110">
    <property type="entry name" value="RESPONSE_REGULATORY"/>
    <property type="match status" value="1"/>
</dbReference>
<protein>
    <submittedName>
        <fullName evidence="3">Two component LuxR family transcriptional regulator</fullName>
    </submittedName>
</protein>
<comment type="caution">
    <text evidence="3">The sequence shown here is derived from an EMBL/GenBank/DDBJ whole genome shotgun (WGS) entry which is preliminary data.</text>
</comment>
<sequence>MLDLALPGASDIESMRLMLAREPDAQVLILSVHEKTIFVRRALDAGARGYLTKASAPDVSEEAVCGVARRAR</sequence>
<keyword evidence="4" id="KW-1185">Reference proteome</keyword>
<dbReference type="InterPro" id="IPR001789">
    <property type="entry name" value="Sig_transdc_resp-reg_receiver"/>
</dbReference>
<evidence type="ECO:0000259" key="2">
    <source>
        <dbReference type="PROSITE" id="PS50110"/>
    </source>
</evidence>
<organism evidence="3 4">
    <name type="scientific">Caballeronia choica</name>
    <dbReference type="NCBI Taxonomy" id="326476"/>
    <lineage>
        <taxon>Bacteria</taxon>
        <taxon>Pseudomonadati</taxon>
        <taxon>Pseudomonadota</taxon>
        <taxon>Betaproteobacteria</taxon>
        <taxon>Burkholderiales</taxon>
        <taxon>Burkholderiaceae</taxon>
        <taxon>Caballeronia</taxon>
    </lineage>
</organism>
<keyword evidence="1" id="KW-0597">Phosphoprotein</keyword>
<accession>A0A158K6Y9</accession>
<dbReference type="Proteomes" id="UP000054770">
    <property type="component" value="Unassembled WGS sequence"/>
</dbReference>
<dbReference type="GO" id="GO:0000160">
    <property type="term" value="P:phosphorelay signal transduction system"/>
    <property type="evidence" value="ECO:0007669"/>
    <property type="project" value="InterPro"/>
</dbReference>
<name>A0A158K6Y9_9BURK</name>
<evidence type="ECO:0000313" key="3">
    <source>
        <dbReference type="EMBL" id="SAL76320.1"/>
    </source>
</evidence>
<feature type="modified residue" description="4-aspartylphosphate" evidence="1">
    <location>
        <position position="3"/>
    </location>
</feature>
<evidence type="ECO:0000313" key="4">
    <source>
        <dbReference type="Proteomes" id="UP000054770"/>
    </source>
</evidence>
<dbReference type="AlphaFoldDB" id="A0A158K6Y9"/>
<gene>
    <name evidence="3" type="ORF">AWB68_04957</name>
</gene>
<dbReference type="SUPFAM" id="SSF52172">
    <property type="entry name" value="CheY-like"/>
    <property type="match status" value="1"/>
</dbReference>
<dbReference type="Gene3D" id="3.40.50.2300">
    <property type="match status" value="1"/>
</dbReference>
<evidence type="ECO:0000256" key="1">
    <source>
        <dbReference type="PROSITE-ProRule" id="PRU00169"/>
    </source>
</evidence>
<dbReference type="Pfam" id="PF00072">
    <property type="entry name" value="Response_reg"/>
    <property type="match status" value="1"/>
</dbReference>
<reference evidence="3" key="1">
    <citation type="submission" date="2016-01" db="EMBL/GenBank/DDBJ databases">
        <authorList>
            <person name="Peeters C."/>
        </authorList>
    </citation>
    <scope>NUCLEOTIDE SEQUENCE [LARGE SCALE GENOMIC DNA]</scope>
    <source>
        <strain evidence="3">LMG 22940</strain>
    </source>
</reference>